<dbReference type="EMBL" id="SOFS01000031">
    <property type="protein sequence ID" value="TFC18721.1"/>
    <property type="molecule type" value="Genomic_DNA"/>
</dbReference>
<dbReference type="SUPFAM" id="SSF49785">
    <property type="entry name" value="Galactose-binding domain-like"/>
    <property type="match status" value="1"/>
</dbReference>
<name>A0ABY2IK68_9MICO</name>
<dbReference type="Proteomes" id="UP000297604">
    <property type="component" value="Unassembled WGS sequence"/>
</dbReference>
<dbReference type="InterPro" id="IPR008979">
    <property type="entry name" value="Galactose-bd-like_sf"/>
</dbReference>
<comment type="caution">
    <text evidence="1">The sequence shown here is derived from an EMBL/GenBank/DDBJ whole genome shotgun (WGS) entry which is preliminary data.</text>
</comment>
<proteinExistence type="predicted"/>
<dbReference type="InterPro" id="IPR051913">
    <property type="entry name" value="GH2_Domain-Containing"/>
</dbReference>
<evidence type="ECO:0008006" key="3">
    <source>
        <dbReference type="Google" id="ProtNLM"/>
    </source>
</evidence>
<evidence type="ECO:0000313" key="1">
    <source>
        <dbReference type="EMBL" id="TFC18721.1"/>
    </source>
</evidence>
<dbReference type="RefSeq" id="WP_134561885.1">
    <property type="nucleotide sequence ID" value="NZ_SOFS01000031.1"/>
</dbReference>
<accession>A0ABY2IK68</accession>
<sequence length="143" mass="16090">MLPSFDGWRTREPEREYIDLDGQWRFASDPEVIGLDGGWNNSRFDDSEWQSIAVPSARDLLATAAFGSLDGSHFGGGTAFLDCYAWCRREVKLFGGRTERHLRLNFRAVGYSADVWLDGVPLGKYEGAHTLFSLPITDRLDQA</sequence>
<protein>
    <recommendedName>
        <fullName evidence="3">Glycosyl hydrolases family 2 sugar binding domain-containing protein</fullName>
    </recommendedName>
</protein>
<dbReference type="Gene3D" id="2.60.120.260">
    <property type="entry name" value="Galactose-binding domain-like"/>
    <property type="match status" value="1"/>
</dbReference>
<dbReference type="PANTHER" id="PTHR42732:SF1">
    <property type="entry name" value="BETA-MANNOSIDASE"/>
    <property type="match status" value="1"/>
</dbReference>
<evidence type="ECO:0000313" key="2">
    <source>
        <dbReference type="Proteomes" id="UP000297604"/>
    </source>
</evidence>
<reference evidence="1 2" key="1">
    <citation type="submission" date="2019-03" db="EMBL/GenBank/DDBJ databases">
        <title>Genomics of glacier-inhabiting Cryobacterium strains.</title>
        <authorList>
            <person name="Liu Q."/>
            <person name="Xin Y.-H."/>
        </authorList>
    </citation>
    <scope>NUCLEOTIDE SEQUENCE [LARGE SCALE GENOMIC DNA]</scope>
    <source>
        <strain evidence="1 2">MDB1-5</strain>
    </source>
</reference>
<keyword evidence="2" id="KW-1185">Reference proteome</keyword>
<gene>
    <name evidence="1" type="ORF">E3O46_13675</name>
</gene>
<dbReference type="PANTHER" id="PTHR42732">
    <property type="entry name" value="BETA-GALACTOSIDASE"/>
    <property type="match status" value="1"/>
</dbReference>
<organism evidence="1 2">
    <name type="scientific">Cryobacterium glucosi</name>
    <dbReference type="NCBI Taxonomy" id="1259175"/>
    <lineage>
        <taxon>Bacteria</taxon>
        <taxon>Bacillati</taxon>
        <taxon>Actinomycetota</taxon>
        <taxon>Actinomycetes</taxon>
        <taxon>Micrococcales</taxon>
        <taxon>Microbacteriaceae</taxon>
        <taxon>Cryobacterium</taxon>
    </lineage>
</organism>